<name>A0A0X3NH72_SCHSO</name>
<evidence type="ECO:0000256" key="10">
    <source>
        <dbReference type="PROSITE-ProRule" id="PRU10141"/>
    </source>
</evidence>
<keyword evidence="3" id="KW-0808">Transferase</keyword>
<evidence type="ECO:0000256" key="6">
    <source>
        <dbReference type="ARBA" id="ARBA00022840"/>
    </source>
</evidence>
<dbReference type="Gene3D" id="3.30.200.20">
    <property type="entry name" value="Phosphorylase Kinase, domain 1"/>
    <property type="match status" value="1"/>
</dbReference>
<accession>A0A0X3NH72</accession>
<dbReference type="PROSITE" id="PS51860">
    <property type="entry name" value="REM_1"/>
    <property type="match status" value="1"/>
</dbReference>
<feature type="compositionally biased region" description="Pro residues" evidence="12">
    <location>
        <begin position="740"/>
        <end position="760"/>
    </location>
</feature>
<protein>
    <recommendedName>
        <fullName evidence="17">Protein kinase C</fullName>
    </recommendedName>
</protein>
<dbReference type="InterPro" id="IPR017892">
    <property type="entry name" value="Pkinase_C"/>
</dbReference>
<dbReference type="SMART" id="SM00220">
    <property type="entry name" value="S_TKc"/>
    <property type="match status" value="1"/>
</dbReference>
<dbReference type="Pfam" id="PF00069">
    <property type="entry name" value="Pkinase"/>
    <property type="match status" value="1"/>
</dbReference>
<organism evidence="16">
    <name type="scientific">Schistocephalus solidus</name>
    <name type="common">Tapeworm</name>
    <dbReference type="NCBI Taxonomy" id="70667"/>
    <lineage>
        <taxon>Eukaryota</taxon>
        <taxon>Metazoa</taxon>
        <taxon>Spiralia</taxon>
        <taxon>Lophotrochozoa</taxon>
        <taxon>Platyhelminthes</taxon>
        <taxon>Cestoda</taxon>
        <taxon>Eucestoda</taxon>
        <taxon>Diphyllobothriidea</taxon>
        <taxon>Diphyllobothriidae</taxon>
        <taxon>Schistocephalus</taxon>
    </lineage>
</organism>
<dbReference type="PANTHER" id="PTHR24351">
    <property type="entry name" value="RIBOSOMAL PROTEIN S6 KINASE"/>
    <property type="match status" value="1"/>
</dbReference>
<keyword evidence="2" id="KW-0597">Phosphoprotein</keyword>
<keyword evidence="6 10" id="KW-0067">ATP-binding</keyword>
<dbReference type="PROSITE" id="PS00107">
    <property type="entry name" value="PROTEIN_KINASE_ATP"/>
    <property type="match status" value="1"/>
</dbReference>
<keyword evidence="9 11" id="KW-0175">Coiled coil</keyword>
<dbReference type="PROSITE" id="PS50011">
    <property type="entry name" value="PROTEIN_KINASE_DOM"/>
    <property type="match status" value="1"/>
</dbReference>
<feature type="compositionally biased region" description="Low complexity" evidence="12">
    <location>
        <begin position="659"/>
        <end position="686"/>
    </location>
</feature>
<feature type="binding site" evidence="10">
    <location>
        <position position="886"/>
    </location>
    <ligand>
        <name>ATP</name>
        <dbReference type="ChEBI" id="CHEBI:30616"/>
    </ligand>
</feature>
<feature type="compositionally biased region" description="Basic and acidic residues" evidence="12">
    <location>
        <begin position="727"/>
        <end position="739"/>
    </location>
</feature>
<feature type="region of interest" description="Disordered" evidence="12">
    <location>
        <begin position="727"/>
        <end position="763"/>
    </location>
</feature>
<feature type="domain" description="AGC-kinase C-terminal" evidence="14">
    <location>
        <begin position="1117"/>
        <end position="1184"/>
    </location>
</feature>
<dbReference type="GO" id="GO:0005524">
    <property type="term" value="F:ATP binding"/>
    <property type="evidence" value="ECO:0007669"/>
    <property type="project" value="UniProtKB-UniRule"/>
</dbReference>
<evidence type="ECO:0000256" key="11">
    <source>
        <dbReference type="SAM" id="Coils"/>
    </source>
</evidence>
<keyword evidence="4 10" id="KW-0547">Nucleotide-binding</keyword>
<dbReference type="PROSITE" id="PS51285">
    <property type="entry name" value="AGC_KINASE_CTER"/>
    <property type="match status" value="1"/>
</dbReference>
<dbReference type="InterPro" id="IPR000961">
    <property type="entry name" value="AGC-kinase_C"/>
</dbReference>
<evidence type="ECO:0000256" key="1">
    <source>
        <dbReference type="ARBA" id="ARBA00022527"/>
    </source>
</evidence>
<dbReference type="SUPFAM" id="SSF46585">
    <property type="entry name" value="HR1 repeat"/>
    <property type="match status" value="1"/>
</dbReference>
<comment type="catalytic activity">
    <reaction evidence="7">
        <text>L-threonyl-[protein] + ATP = O-phospho-L-threonyl-[protein] + ADP + H(+)</text>
        <dbReference type="Rhea" id="RHEA:46608"/>
        <dbReference type="Rhea" id="RHEA-COMP:11060"/>
        <dbReference type="Rhea" id="RHEA-COMP:11605"/>
        <dbReference type="ChEBI" id="CHEBI:15378"/>
        <dbReference type="ChEBI" id="CHEBI:30013"/>
        <dbReference type="ChEBI" id="CHEBI:30616"/>
        <dbReference type="ChEBI" id="CHEBI:61977"/>
        <dbReference type="ChEBI" id="CHEBI:456216"/>
        <dbReference type="EC" id="2.7.11.13"/>
    </reaction>
</comment>
<dbReference type="SUPFAM" id="SSF56112">
    <property type="entry name" value="Protein kinase-like (PK-like)"/>
    <property type="match status" value="1"/>
</dbReference>
<dbReference type="Gene3D" id="1.10.510.10">
    <property type="entry name" value="Transferase(Phosphotransferase) domain 1"/>
    <property type="match status" value="1"/>
</dbReference>
<evidence type="ECO:0000256" key="8">
    <source>
        <dbReference type="ARBA" id="ARBA00047470"/>
    </source>
</evidence>
<evidence type="ECO:0000256" key="2">
    <source>
        <dbReference type="ARBA" id="ARBA00022553"/>
    </source>
</evidence>
<reference evidence="16" key="1">
    <citation type="submission" date="2016-01" db="EMBL/GenBank/DDBJ databases">
        <title>Reference transcriptome for the parasite Schistocephalus solidus: insights into the molecular evolution of parasitism.</title>
        <authorList>
            <person name="Hebert F.O."/>
            <person name="Grambauer S."/>
            <person name="Barber I."/>
            <person name="Landry C.R."/>
            <person name="Aubin-Horth N."/>
        </authorList>
    </citation>
    <scope>NUCLEOTIDE SEQUENCE</scope>
</reference>
<evidence type="ECO:0000256" key="12">
    <source>
        <dbReference type="SAM" id="MobiDB-lite"/>
    </source>
</evidence>
<evidence type="ECO:0000259" key="14">
    <source>
        <dbReference type="PROSITE" id="PS51285"/>
    </source>
</evidence>
<feature type="domain" description="REM-1" evidence="15">
    <location>
        <begin position="100"/>
        <end position="177"/>
    </location>
</feature>
<dbReference type="FunFam" id="3.30.200.20:FF:000058">
    <property type="entry name" value="Putative serine/threonine-protein kinase N2"/>
    <property type="match status" value="1"/>
</dbReference>
<dbReference type="GO" id="GO:0007165">
    <property type="term" value="P:signal transduction"/>
    <property type="evidence" value="ECO:0007669"/>
    <property type="project" value="InterPro"/>
</dbReference>
<evidence type="ECO:0000313" key="16">
    <source>
        <dbReference type="EMBL" id="JAP39359.1"/>
    </source>
</evidence>
<evidence type="ECO:0000256" key="4">
    <source>
        <dbReference type="ARBA" id="ARBA00022741"/>
    </source>
</evidence>
<dbReference type="SMART" id="SM00742">
    <property type="entry name" value="Hr1"/>
    <property type="match status" value="1"/>
</dbReference>
<evidence type="ECO:0000259" key="15">
    <source>
        <dbReference type="PROSITE" id="PS51860"/>
    </source>
</evidence>
<keyword evidence="1" id="KW-0723">Serine/threonine-protein kinase</keyword>
<dbReference type="PROSITE" id="PS00108">
    <property type="entry name" value="PROTEIN_KINASE_ST"/>
    <property type="match status" value="1"/>
</dbReference>
<dbReference type="AlphaFoldDB" id="A0A0X3NH72"/>
<sequence>MERDIFLKALADEYSVPESSVPAMIQSLTRVLGEKKLELQKLLKDKLQLSSNGAHDKKGKSNKPSADVKRLNAQILDITEVIGEIETNLLILRHRFPEELLNSQKSPSELNKEAIKSIQNALDIEIKLRNGAEKLRSTYKDGPRIYMESAQKQVEVAEAKIGFLRNQLARLKHLNETPEQVYSPLPHGDDGLSFTPLSAGPLSPTFTEPRQDVRTTWQQQVAELKYRLCIERAVYEGAGKVVNAFKGPQKATEKVTRYRLYSSFRELKPSSEKNETASDRVREYFQELYLLQISMKSVLDSVPHMKDADEGLGFALADVINDSEIDFLLDHPDNSSTPTRENARQESIFAIASPVITAVTGRVDVRCIGCEGLLEFFPAGLFTSNHSPSVTRLVDMPPEFRARQDGRLVEVRCHLKVDNNLIWQSNWRSPSSTCWDSVASFEVSQARELWIQVYWKRVYSISNTSTLGSNVSRADMSRAADESLQAADWVLAAVQFIRLQEFLDGNNRTLNLNMLPQGTVRLELTFIDPLLTKPRKLRRQQPVARKRKEGTMNLRQWKHLHFGARANTPQTPVVGPTVIERNGISVSSQVAGREHCGIYTKATSPVRDSRVRTTGRSELLPEETEAEKKAQTLPPTKPHTPSPTENRERVSTLPPKPAPSSDIASPSAVSGTGGSNSTTTTPSVPTLINKCRRGDGVYVPRARSSSMGDIRIHALEDRTINLKLEPAVERPVERKKQPEPEAPVIPPNLLPPRPPPPPAKPVLDEDYDDFSSIPEFVAPSIPAHAHRVPTSGDYENQVAVENFEVAVVTPSQHLPPHVVWGAGSHPVMSPGSSDYEEPIMPPRKTPISAQPLCLKDFRFVAVLGRGHFGKVLLAESTRNHKFYALKTLKKAEILFRNEIDSLMSEKRIFQTITDARHPFLVNLVACFQSPEHVIFVMDYAPGGDLMLHIQECVFGEHRAAFYAGCVVLGLEFLHSKKIIYRDLKLDNLLMDTEGYVKLADFGLCKEGMGPTDKTSTFCGTPEFLAPEVLTEPSYTRSVDWWGLGVLIFEMLVGECPFPGNSEEEIFESITSREVRYPPSLSMEATLIMRRLLRRNPVQRLGASAKDAAEVKMQMFFKSINFEKLLERRIEPPFVPKIAAAEDVSNFDEEFTREKACLSPARDRAPLTTSDQSFFFDFDYFPDFC</sequence>
<dbReference type="EMBL" id="GEEE01023866">
    <property type="protein sequence ID" value="JAP39359.1"/>
    <property type="molecule type" value="Transcribed_RNA"/>
</dbReference>
<gene>
    <name evidence="16" type="ORF">TR153418</name>
</gene>
<proteinExistence type="predicted"/>
<keyword evidence="5" id="KW-0418">Kinase</keyword>
<dbReference type="Pfam" id="PF00433">
    <property type="entry name" value="Pkinase_C"/>
    <property type="match status" value="1"/>
</dbReference>
<dbReference type="Gene3D" id="1.10.287.160">
    <property type="entry name" value="HR1 repeat"/>
    <property type="match status" value="1"/>
</dbReference>
<dbReference type="CDD" id="cd05589">
    <property type="entry name" value="STKc_PKN"/>
    <property type="match status" value="1"/>
</dbReference>
<feature type="region of interest" description="Disordered" evidence="12">
    <location>
        <begin position="599"/>
        <end position="690"/>
    </location>
</feature>
<feature type="domain" description="Protein kinase" evidence="13">
    <location>
        <begin position="857"/>
        <end position="1116"/>
    </location>
</feature>
<dbReference type="InterPro" id="IPR017441">
    <property type="entry name" value="Protein_kinase_ATP_BS"/>
</dbReference>
<evidence type="ECO:0000256" key="7">
    <source>
        <dbReference type="ARBA" id="ARBA00047272"/>
    </source>
</evidence>
<dbReference type="InterPro" id="IPR000719">
    <property type="entry name" value="Prot_kinase_dom"/>
</dbReference>
<dbReference type="InterPro" id="IPR008271">
    <property type="entry name" value="Ser/Thr_kinase_AS"/>
</dbReference>
<evidence type="ECO:0000256" key="5">
    <source>
        <dbReference type="ARBA" id="ARBA00022777"/>
    </source>
</evidence>
<dbReference type="FunFam" id="1.10.510.10:FF:000038">
    <property type="entry name" value="serine/threonine-protein kinase N2 isoform X1"/>
    <property type="match status" value="1"/>
</dbReference>
<dbReference type="InterPro" id="IPR011009">
    <property type="entry name" value="Kinase-like_dom_sf"/>
</dbReference>
<dbReference type="InterPro" id="IPR011072">
    <property type="entry name" value="HR1_rho-bd"/>
</dbReference>
<dbReference type="GO" id="GO:0004697">
    <property type="term" value="F:diacylglycerol-dependent serine/threonine kinase activity"/>
    <property type="evidence" value="ECO:0007669"/>
    <property type="project" value="UniProtKB-EC"/>
</dbReference>
<dbReference type="SMART" id="SM00133">
    <property type="entry name" value="S_TK_X"/>
    <property type="match status" value="1"/>
</dbReference>
<evidence type="ECO:0000256" key="3">
    <source>
        <dbReference type="ARBA" id="ARBA00022679"/>
    </source>
</evidence>
<comment type="catalytic activity">
    <reaction evidence="8">
        <text>L-seryl-[protein] + ATP = O-phospho-L-seryl-[protein] + ADP + H(+)</text>
        <dbReference type="Rhea" id="RHEA:17989"/>
        <dbReference type="Rhea" id="RHEA-COMP:9863"/>
        <dbReference type="Rhea" id="RHEA-COMP:11604"/>
        <dbReference type="ChEBI" id="CHEBI:15378"/>
        <dbReference type="ChEBI" id="CHEBI:29999"/>
        <dbReference type="ChEBI" id="CHEBI:30616"/>
        <dbReference type="ChEBI" id="CHEBI:83421"/>
        <dbReference type="ChEBI" id="CHEBI:456216"/>
        <dbReference type="EC" id="2.7.11.13"/>
    </reaction>
</comment>
<evidence type="ECO:0008006" key="17">
    <source>
        <dbReference type="Google" id="ProtNLM"/>
    </source>
</evidence>
<dbReference type="InterPro" id="IPR036274">
    <property type="entry name" value="HR1_rpt_sf"/>
</dbReference>
<feature type="coiled-coil region" evidence="11">
    <location>
        <begin position="147"/>
        <end position="174"/>
    </location>
</feature>
<evidence type="ECO:0000256" key="9">
    <source>
        <dbReference type="PROSITE-ProRule" id="PRU01207"/>
    </source>
</evidence>
<evidence type="ECO:0000259" key="13">
    <source>
        <dbReference type="PROSITE" id="PS50011"/>
    </source>
</evidence>